<dbReference type="Pfam" id="PF21354">
    <property type="entry name" value="STAT_linker"/>
    <property type="match status" value="1"/>
</dbReference>
<dbReference type="Gene3D" id="3.30.505.10">
    <property type="entry name" value="SH2 domain"/>
    <property type="match status" value="1"/>
</dbReference>
<dbReference type="InterPro" id="IPR036860">
    <property type="entry name" value="SH2_dom_sf"/>
</dbReference>
<evidence type="ECO:0000313" key="6">
    <source>
        <dbReference type="Proteomes" id="UP000549394"/>
    </source>
</evidence>
<protein>
    <submittedName>
        <fullName evidence="5">DgyrCDS14802</fullName>
    </submittedName>
</protein>
<comment type="similarity">
    <text evidence="1">Belongs to the transcription factor STAT family.</text>
</comment>
<evidence type="ECO:0000259" key="4">
    <source>
        <dbReference type="PROSITE" id="PS50001"/>
    </source>
</evidence>
<accession>A0A7I8WEV9</accession>
<dbReference type="SUPFAM" id="SSF55550">
    <property type="entry name" value="SH2 domain"/>
    <property type="match status" value="1"/>
</dbReference>
<evidence type="ECO:0000256" key="1">
    <source>
        <dbReference type="ARBA" id="ARBA00005586"/>
    </source>
</evidence>
<dbReference type="Gene3D" id="1.10.238.10">
    <property type="entry name" value="EF-hand"/>
    <property type="match status" value="1"/>
</dbReference>
<reference evidence="5 6" key="1">
    <citation type="submission" date="2020-08" db="EMBL/GenBank/DDBJ databases">
        <authorList>
            <person name="Hejnol A."/>
        </authorList>
    </citation>
    <scope>NUCLEOTIDE SEQUENCE [LARGE SCALE GENOMIC DNA]</scope>
</reference>
<dbReference type="InterPro" id="IPR000980">
    <property type="entry name" value="SH2"/>
</dbReference>
<organism evidence="5 6">
    <name type="scientific">Dimorphilus gyrociliatus</name>
    <dbReference type="NCBI Taxonomy" id="2664684"/>
    <lineage>
        <taxon>Eukaryota</taxon>
        <taxon>Metazoa</taxon>
        <taxon>Spiralia</taxon>
        <taxon>Lophotrochozoa</taxon>
        <taxon>Annelida</taxon>
        <taxon>Polychaeta</taxon>
        <taxon>Polychaeta incertae sedis</taxon>
        <taxon>Dinophilidae</taxon>
        <taxon>Dimorphilus</taxon>
    </lineage>
</organism>
<dbReference type="PANTHER" id="PTHR11801">
    <property type="entry name" value="SIGNAL TRANSDUCER AND ACTIVATOR OF TRANSCRIPTION"/>
    <property type="match status" value="1"/>
</dbReference>
<keyword evidence="6" id="KW-1185">Reference proteome</keyword>
<evidence type="ECO:0000256" key="3">
    <source>
        <dbReference type="PROSITE-ProRule" id="PRU00191"/>
    </source>
</evidence>
<dbReference type="GO" id="GO:0003700">
    <property type="term" value="F:DNA-binding transcription factor activity"/>
    <property type="evidence" value="ECO:0007669"/>
    <property type="project" value="InterPro"/>
</dbReference>
<comment type="caution">
    <text evidence="5">The sequence shown here is derived from an EMBL/GenBank/DDBJ whole genome shotgun (WGS) entry which is preliminary data.</text>
</comment>
<dbReference type="InterPro" id="IPR008967">
    <property type="entry name" value="p53-like_TF_DNA-bd_sf"/>
</dbReference>
<name>A0A7I8WEV9_9ANNE</name>
<evidence type="ECO:0000256" key="2">
    <source>
        <dbReference type="ARBA" id="ARBA00022999"/>
    </source>
</evidence>
<evidence type="ECO:0000313" key="5">
    <source>
        <dbReference type="EMBL" id="CAD5126747.1"/>
    </source>
</evidence>
<keyword evidence="2 3" id="KW-0727">SH2 domain</keyword>
<sequence length="586" mass="68877">MAEGNAKGQQIDKNSVFSLINKEYEDELKERAMLLLIQSEINECVYQWKMFDWSNQIDENVTFFKSFIEQVNGIVNTTHNATSLFFHECIKFKNEERNFSEISVKCINALDKVMSEFIKSIQEFDMIIQTLVKNNELLVHSNLLDNPNLFMDKQTSKIFHDHLKTASDMLYDDLEQLINQFLIILLPTTETVKAEKRQATKTPFIVRFLCSEALKVPDSTGITETNIMEEKQQSSFELHNKIPRRVLDCNEMMNFEFDLGLKKTVEIKDRPKTDKDNVVAAFRYYLHVYLNEFVWNNHKLKLFISTRAFVIISQTSQVVQAKATMSWLRFFGEAVEKPWNEFKNLLLDYYHANTGRHLTSTQINYLRHRFMLENDDSTITLNDLLTKKYFITNFTPWRWFVACINSLRAGKVNTFWKRRLVYGFISKGYAEKILADYDNGTFLIRFAERGMKATHSATPKANFTLAVKQQNEIYQLRIFLSFEELDQNYLDLFETLNEIEIYETRRKLVAEGNVVLSPIENQSLELKSFREALNCDDEESFVDDCYQVEKVKYQVRLRPIERSHRSQFIPECNDRLDGFETSTPSA</sequence>
<dbReference type="InterPro" id="IPR001217">
    <property type="entry name" value="STAT"/>
</dbReference>
<dbReference type="OrthoDB" id="6140367at2759"/>
<feature type="domain" description="SH2" evidence="4">
    <location>
        <begin position="420"/>
        <end position="519"/>
    </location>
</feature>
<gene>
    <name evidence="5" type="ORF">DGYR_LOCUS13980</name>
</gene>
<dbReference type="AlphaFoldDB" id="A0A7I8WEV9"/>
<dbReference type="GO" id="GO:0007165">
    <property type="term" value="P:signal transduction"/>
    <property type="evidence" value="ECO:0007669"/>
    <property type="project" value="InterPro"/>
</dbReference>
<proteinExistence type="inferred from homology"/>
<dbReference type="PROSITE" id="PS50001">
    <property type="entry name" value="SH2"/>
    <property type="match status" value="1"/>
</dbReference>
<dbReference type="SUPFAM" id="SSF49417">
    <property type="entry name" value="p53-like transcription factors"/>
    <property type="match status" value="1"/>
</dbReference>
<dbReference type="Proteomes" id="UP000549394">
    <property type="component" value="Unassembled WGS sequence"/>
</dbReference>
<dbReference type="InterPro" id="IPR048988">
    <property type="entry name" value="STAT_linker"/>
</dbReference>
<dbReference type="EMBL" id="CAJFCJ010000078">
    <property type="protein sequence ID" value="CAD5126747.1"/>
    <property type="molecule type" value="Genomic_DNA"/>
</dbReference>